<dbReference type="SUPFAM" id="SSF88659">
    <property type="entry name" value="Sigma3 and sigma4 domains of RNA polymerase sigma factors"/>
    <property type="match status" value="1"/>
</dbReference>
<dbReference type="PANTHER" id="PTHR43133:SF46">
    <property type="entry name" value="RNA POLYMERASE SIGMA-70 FACTOR ECF SUBFAMILY"/>
    <property type="match status" value="1"/>
</dbReference>
<dbReference type="InterPro" id="IPR013325">
    <property type="entry name" value="RNA_pol_sigma_r2"/>
</dbReference>
<dbReference type="InterPro" id="IPR007627">
    <property type="entry name" value="RNA_pol_sigma70_r2"/>
</dbReference>
<dbReference type="NCBIfam" id="TIGR02937">
    <property type="entry name" value="sigma70-ECF"/>
    <property type="match status" value="1"/>
</dbReference>
<comment type="similarity">
    <text evidence="1">Belongs to the sigma-70 factor family. ECF subfamily.</text>
</comment>
<dbReference type="InterPro" id="IPR013249">
    <property type="entry name" value="RNA_pol_sigma70_r4_t2"/>
</dbReference>
<dbReference type="GO" id="GO:0003677">
    <property type="term" value="F:DNA binding"/>
    <property type="evidence" value="ECO:0007669"/>
    <property type="project" value="InterPro"/>
</dbReference>
<reference evidence="7 8" key="1">
    <citation type="submission" date="2020-08" db="EMBL/GenBank/DDBJ databases">
        <title>Genomic Encyclopedia of Type Strains, Phase IV (KMG-IV): sequencing the most valuable type-strain genomes for metagenomic binning, comparative biology and taxonomic classification.</title>
        <authorList>
            <person name="Goeker M."/>
        </authorList>
    </citation>
    <scope>NUCLEOTIDE SEQUENCE [LARGE SCALE GENOMIC DNA]</scope>
    <source>
        <strain evidence="7 8">DSM 105721</strain>
    </source>
</reference>
<accession>A0A7W6HZH4</accession>
<feature type="domain" description="RNA polymerase sigma-70 region 2" evidence="5">
    <location>
        <begin position="26"/>
        <end position="90"/>
    </location>
</feature>
<dbReference type="Pfam" id="PF08281">
    <property type="entry name" value="Sigma70_r4_2"/>
    <property type="match status" value="1"/>
</dbReference>
<dbReference type="CDD" id="cd06171">
    <property type="entry name" value="Sigma70_r4"/>
    <property type="match status" value="1"/>
</dbReference>
<keyword evidence="2" id="KW-0805">Transcription regulation</keyword>
<sequence length="193" mass="22925">MTNVDNELTVFLQMQQGDRRAFEYFFNTYVDMLHAYALGYCRDSDVAEDLVQEAFVRFWTMREKITYSESIYGYLQRTVRNTCINQKVRERVEERYRQEMLNGETEEFDWENDDALEELRKLLLDAIDRLPEKCREIFVLSCVEGLKYQEVADKLGVTINTVKTQVRFGYKKVRSDLNLPGTTLFMLLSMLLK</sequence>
<organism evidence="7 8">
    <name type="scientific">Butyricimonas faecihominis</name>
    <dbReference type="NCBI Taxonomy" id="1472416"/>
    <lineage>
        <taxon>Bacteria</taxon>
        <taxon>Pseudomonadati</taxon>
        <taxon>Bacteroidota</taxon>
        <taxon>Bacteroidia</taxon>
        <taxon>Bacteroidales</taxon>
        <taxon>Odoribacteraceae</taxon>
        <taxon>Butyricimonas</taxon>
    </lineage>
</organism>
<proteinExistence type="inferred from homology"/>
<dbReference type="InterPro" id="IPR014327">
    <property type="entry name" value="RNA_pol_sigma70_bacteroid"/>
</dbReference>
<evidence type="ECO:0000256" key="1">
    <source>
        <dbReference type="ARBA" id="ARBA00010641"/>
    </source>
</evidence>
<dbReference type="RefSeq" id="WP_124316470.1">
    <property type="nucleotide sequence ID" value="NZ_AP028155.1"/>
</dbReference>
<feature type="domain" description="RNA polymerase sigma factor 70 region 4 type 2" evidence="6">
    <location>
        <begin position="121"/>
        <end position="172"/>
    </location>
</feature>
<dbReference type="GO" id="GO:0006352">
    <property type="term" value="P:DNA-templated transcription initiation"/>
    <property type="evidence" value="ECO:0007669"/>
    <property type="project" value="InterPro"/>
</dbReference>
<evidence type="ECO:0000256" key="2">
    <source>
        <dbReference type="ARBA" id="ARBA00023015"/>
    </source>
</evidence>
<keyword evidence="3" id="KW-0731">Sigma factor</keyword>
<dbReference type="EMBL" id="JACIES010000010">
    <property type="protein sequence ID" value="MBB4027525.1"/>
    <property type="molecule type" value="Genomic_DNA"/>
</dbReference>
<evidence type="ECO:0000256" key="4">
    <source>
        <dbReference type="ARBA" id="ARBA00023163"/>
    </source>
</evidence>
<evidence type="ECO:0000256" key="3">
    <source>
        <dbReference type="ARBA" id="ARBA00023082"/>
    </source>
</evidence>
<dbReference type="InterPro" id="IPR039425">
    <property type="entry name" value="RNA_pol_sigma-70-like"/>
</dbReference>
<dbReference type="InterPro" id="IPR014284">
    <property type="entry name" value="RNA_pol_sigma-70_dom"/>
</dbReference>
<comment type="caution">
    <text evidence="7">The sequence shown here is derived from an EMBL/GenBank/DDBJ whole genome shotgun (WGS) entry which is preliminary data.</text>
</comment>
<dbReference type="AlphaFoldDB" id="A0A7W6HZH4"/>
<evidence type="ECO:0000313" key="8">
    <source>
        <dbReference type="Proteomes" id="UP000546007"/>
    </source>
</evidence>
<evidence type="ECO:0000259" key="6">
    <source>
        <dbReference type="Pfam" id="PF08281"/>
    </source>
</evidence>
<protein>
    <submittedName>
        <fullName evidence="7">RNA polymerase sigma-70 factor (ECF subfamily)</fullName>
    </submittedName>
</protein>
<dbReference type="GO" id="GO:0016987">
    <property type="term" value="F:sigma factor activity"/>
    <property type="evidence" value="ECO:0007669"/>
    <property type="project" value="UniProtKB-KW"/>
</dbReference>
<dbReference type="Pfam" id="PF04542">
    <property type="entry name" value="Sigma70_r2"/>
    <property type="match status" value="1"/>
</dbReference>
<dbReference type="InterPro" id="IPR036388">
    <property type="entry name" value="WH-like_DNA-bd_sf"/>
</dbReference>
<dbReference type="Gene3D" id="1.10.1740.10">
    <property type="match status" value="1"/>
</dbReference>
<name>A0A7W6HZH4_9BACT</name>
<dbReference type="NCBIfam" id="TIGR02985">
    <property type="entry name" value="Sig70_bacteroi1"/>
    <property type="match status" value="1"/>
</dbReference>
<dbReference type="Proteomes" id="UP000546007">
    <property type="component" value="Unassembled WGS sequence"/>
</dbReference>
<evidence type="ECO:0000259" key="5">
    <source>
        <dbReference type="Pfam" id="PF04542"/>
    </source>
</evidence>
<dbReference type="GeneID" id="93103096"/>
<dbReference type="InterPro" id="IPR013324">
    <property type="entry name" value="RNA_pol_sigma_r3/r4-like"/>
</dbReference>
<dbReference type="Gene3D" id="1.10.10.10">
    <property type="entry name" value="Winged helix-like DNA-binding domain superfamily/Winged helix DNA-binding domain"/>
    <property type="match status" value="1"/>
</dbReference>
<evidence type="ECO:0000313" key="7">
    <source>
        <dbReference type="EMBL" id="MBB4027525.1"/>
    </source>
</evidence>
<keyword evidence="8" id="KW-1185">Reference proteome</keyword>
<keyword evidence="4" id="KW-0804">Transcription</keyword>
<dbReference type="OrthoDB" id="1453134at2"/>
<dbReference type="SUPFAM" id="SSF88946">
    <property type="entry name" value="Sigma2 domain of RNA polymerase sigma factors"/>
    <property type="match status" value="1"/>
</dbReference>
<dbReference type="PANTHER" id="PTHR43133">
    <property type="entry name" value="RNA POLYMERASE ECF-TYPE SIGMA FACTO"/>
    <property type="match status" value="1"/>
</dbReference>
<gene>
    <name evidence="7" type="ORF">GGR14_003337</name>
</gene>